<feature type="non-terminal residue" evidence="2">
    <location>
        <position position="81"/>
    </location>
</feature>
<dbReference type="SUPFAM" id="SSF88723">
    <property type="entry name" value="PIN domain-like"/>
    <property type="match status" value="1"/>
</dbReference>
<evidence type="ECO:0000259" key="1">
    <source>
        <dbReference type="Pfam" id="PF00867"/>
    </source>
</evidence>
<dbReference type="PRINTS" id="PR00853">
    <property type="entry name" value="XPGRADSUPER"/>
</dbReference>
<dbReference type="InterPro" id="IPR006084">
    <property type="entry name" value="XPG/Rad2"/>
</dbReference>
<evidence type="ECO:0000313" key="2">
    <source>
        <dbReference type="EMBL" id="KAG1816034.1"/>
    </source>
</evidence>
<dbReference type="GO" id="GO:0017108">
    <property type="term" value="F:5'-flap endonuclease activity"/>
    <property type="evidence" value="ECO:0007669"/>
    <property type="project" value="TreeGrafter"/>
</dbReference>
<dbReference type="GO" id="GO:0006974">
    <property type="term" value="P:DNA damage response"/>
    <property type="evidence" value="ECO:0007669"/>
    <property type="project" value="UniProtKB-ARBA"/>
</dbReference>
<feature type="non-terminal residue" evidence="2">
    <location>
        <position position="1"/>
    </location>
</feature>
<dbReference type="OrthoDB" id="2148513at2759"/>
<dbReference type="PANTHER" id="PTHR11081">
    <property type="entry name" value="FLAP ENDONUCLEASE FAMILY MEMBER"/>
    <property type="match status" value="1"/>
</dbReference>
<reference evidence="2" key="1">
    <citation type="journal article" date="2020" name="New Phytol.">
        <title>Comparative genomics reveals dynamic genome evolution in host specialist ectomycorrhizal fungi.</title>
        <authorList>
            <person name="Lofgren L.A."/>
            <person name="Nguyen N.H."/>
            <person name="Vilgalys R."/>
            <person name="Ruytinx J."/>
            <person name="Liao H.L."/>
            <person name="Branco S."/>
            <person name="Kuo A."/>
            <person name="LaButti K."/>
            <person name="Lipzen A."/>
            <person name="Andreopoulos W."/>
            <person name="Pangilinan J."/>
            <person name="Riley R."/>
            <person name="Hundley H."/>
            <person name="Na H."/>
            <person name="Barry K."/>
            <person name="Grigoriev I.V."/>
            <person name="Stajich J.E."/>
            <person name="Kennedy P.G."/>
        </authorList>
    </citation>
    <scope>NUCLEOTIDE SEQUENCE</scope>
    <source>
        <strain evidence="2">MN1</strain>
    </source>
</reference>
<accession>A0A9P7EAG1</accession>
<dbReference type="InterPro" id="IPR029060">
    <property type="entry name" value="PIN-like_dom_sf"/>
</dbReference>
<dbReference type="GeneID" id="64623588"/>
<proteinExistence type="predicted"/>
<dbReference type="Pfam" id="PF00867">
    <property type="entry name" value="XPG_I"/>
    <property type="match status" value="1"/>
</dbReference>
<organism evidence="2 3">
    <name type="scientific">Suillus subaureus</name>
    <dbReference type="NCBI Taxonomy" id="48587"/>
    <lineage>
        <taxon>Eukaryota</taxon>
        <taxon>Fungi</taxon>
        <taxon>Dikarya</taxon>
        <taxon>Basidiomycota</taxon>
        <taxon>Agaricomycotina</taxon>
        <taxon>Agaricomycetes</taxon>
        <taxon>Agaricomycetidae</taxon>
        <taxon>Boletales</taxon>
        <taxon>Suillineae</taxon>
        <taxon>Suillaceae</taxon>
        <taxon>Suillus</taxon>
    </lineage>
</organism>
<comment type="caution">
    <text evidence="2">The sequence shown here is derived from an EMBL/GenBank/DDBJ whole genome shotgun (WGS) entry which is preliminary data.</text>
</comment>
<dbReference type="InterPro" id="IPR006086">
    <property type="entry name" value="XPG-I_dom"/>
</dbReference>
<gene>
    <name evidence="2" type="ORF">BJ212DRAFT_1239175</name>
</gene>
<feature type="domain" description="XPG-I" evidence="1">
    <location>
        <begin position="40"/>
        <end position="81"/>
    </location>
</feature>
<dbReference type="AlphaFoldDB" id="A0A9P7EAG1"/>
<dbReference type="RefSeq" id="XP_041192840.1">
    <property type="nucleotide sequence ID" value="XM_041329571.1"/>
</dbReference>
<dbReference type="EMBL" id="JABBWG010000017">
    <property type="protein sequence ID" value="KAG1816034.1"/>
    <property type="molecule type" value="Genomic_DNA"/>
</dbReference>
<sequence>QLIFCYDGNQRPEVKRGLCVSTRDHWMVKPTQCILDAFNTQWITAAGEAKVQLALMNDAGIVDAVMTDDSDVFVFGTKTVL</sequence>
<evidence type="ECO:0000313" key="3">
    <source>
        <dbReference type="Proteomes" id="UP000807769"/>
    </source>
</evidence>
<dbReference type="Gene3D" id="3.40.50.1010">
    <property type="entry name" value="5'-nuclease"/>
    <property type="match status" value="1"/>
</dbReference>
<keyword evidence="3" id="KW-1185">Reference proteome</keyword>
<dbReference type="Proteomes" id="UP000807769">
    <property type="component" value="Unassembled WGS sequence"/>
</dbReference>
<protein>
    <submittedName>
        <fullName evidence="2">PIN domain-like protein</fullName>
    </submittedName>
</protein>
<name>A0A9P7EAG1_9AGAM</name>
<dbReference type="PANTHER" id="PTHR11081:SF59">
    <property type="entry name" value="FI23547P1"/>
    <property type="match status" value="1"/>
</dbReference>